<gene>
    <name evidence="1" type="ORF">PORY_001509</name>
</gene>
<reference evidence="1 2" key="1">
    <citation type="journal article" date="2021" name="Commun. Biol.">
        <title>Genomic insights into the host specific adaptation of the Pneumocystis genus.</title>
        <authorList>
            <person name="Cisse O.H."/>
            <person name="Ma L."/>
            <person name="Dekker J.P."/>
            <person name="Khil P.P."/>
            <person name="Youn J.-H."/>
            <person name="Brenchley J.M."/>
            <person name="Blair R."/>
            <person name="Pahar B."/>
            <person name="Chabe M."/>
            <person name="Van Rompay K.K.A."/>
            <person name="Keesler R."/>
            <person name="Sukura A."/>
            <person name="Hirsch V."/>
            <person name="Kutty G."/>
            <person name="Liu Y."/>
            <person name="Peng L."/>
            <person name="Chen J."/>
            <person name="Song J."/>
            <person name="Weissenbacher-Lang C."/>
            <person name="Xu J."/>
            <person name="Upham N.S."/>
            <person name="Stajich J.E."/>
            <person name="Cuomo C.A."/>
            <person name="Cushion M.T."/>
            <person name="Kovacs J.A."/>
        </authorList>
    </citation>
    <scope>NUCLEOTIDE SEQUENCE [LARGE SCALE GENOMIC DNA]</scope>
    <source>
        <strain evidence="1 2">RABM</strain>
    </source>
</reference>
<organism evidence="1 2">
    <name type="scientific">Pneumocystis oryctolagi</name>
    <dbReference type="NCBI Taxonomy" id="42067"/>
    <lineage>
        <taxon>Eukaryota</taxon>
        <taxon>Fungi</taxon>
        <taxon>Dikarya</taxon>
        <taxon>Ascomycota</taxon>
        <taxon>Taphrinomycotina</taxon>
        <taxon>Pneumocystomycetes</taxon>
        <taxon>Pneumocystaceae</taxon>
        <taxon>Pneumocystis</taxon>
    </lineage>
</organism>
<proteinExistence type="predicted"/>
<dbReference type="EMBL" id="JABTEG010000004">
    <property type="protein sequence ID" value="KAG4305339.1"/>
    <property type="molecule type" value="Genomic_DNA"/>
</dbReference>
<accession>A0ACB7CEM8</accession>
<comment type="caution">
    <text evidence="1">The sequence shown here is derived from an EMBL/GenBank/DDBJ whole genome shotgun (WGS) entry which is preliminary data.</text>
</comment>
<dbReference type="Proteomes" id="UP000768646">
    <property type="component" value="Unassembled WGS sequence"/>
</dbReference>
<sequence>MTAVLRQLPLPPPRTSSLQNQQFKSDHIHSSSTFDCKMDSEMHEMRFGDYILGQTLGEGEFGKVKLGWPRKKFLQSSNGQARANVEVAIKLIRKDSINGSRTRLNKIKREICILQRVCHPNIVRLFDVIETSRYIGIILEYASGGELFDFILVHRYLKDNVASKLFAQLVSGVLYLHKKGIVHRDLKLENLLLDRNKNIIVTDFGFANIFDVGDNLNSFRGIDCFDEKSLKRGDLMQTSCGSPCYAAPELVVGEGCYVGKKVDVWSCGVILYAMLAGYLPFDDDPNNPDGDNINLLYKYIISTPLTFPEYVSALARDLLKRLLVPDPKKRASLQDITIHPWLIHHMDLFDISISPIETSITSMPLDKKRASSNIMSQLKSNFKVNREKYNSHFIHSGLPLGYVFKGQQTSPTSNKHKRHTVHIDCEKVSIRNNEHSDIVDQAFGSKRSSVDDFNDLMSTLDISSSMAQNSISCDSAHNPSLTLTPVSEDNKVLSSKIPKVSVTPQLNRLPVPLKKPRPTSYQSPVGIFEGSNTNLLYSHVNAHNNQSKRNTTFISTTSSIPSKAGFFHEKNDLYTSRAVPSLLPIPVVSKNAELSRPLSPLKYTPVVTADTQLGALPSDGKHIAKKSTNTHKRASNSISVGAERLFGKIWNGNLHHSSRSLSFDKNKNTPCVTHVNPLTHTGSETTTKLNIKNKIPKISKQKKVLTSNNVNEKNSTTRVMDWFIRRRKNKDVT</sequence>
<evidence type="ECO:0000313" key="1">
    <source>
        <dbReference type="EMBL" id="KAG4305339.1"/>
    </source>
</evidence>
<evidence type="ECO:0000313" key="2">
    <source>
        <dbReference type="Proteomes" id="UP000768646"/>
    </source>
</evidence>
<keyword evidence="2" id="KW-1185">Reference proteome</keyword>
<protein>
    <submittedName>
        <fullName evidence="1">Uncharacterized protein</fullName>
    </submittedName>
</protein>
<name>A0ACB7CEM8_9ASCO</name>